<protein>
    <submittedName>
        <fullName evidence="11">Peroxidase</fullName>
    </submittedName>
</protein>
<evidence type="ECO:0000313" key="11">
    <source>
        <dbReference type="EMBL" id="GAA0234078.1"/>
    </source>
</evidence>
<dbReference type="PROSITE" id="PS51404">
    <property type="entry name" value="DYP_PEROXIDASE"/>
    <property type="match status" value="1"/>
</dbReference>
<evidence type="ECO:0000313" key="12">
    <source>
        <dbReference type="Proteomes" id="UP001500416"/>
    </source>
</evidence>
<keyword evidence="5" id="KW-0732">Signal</keyword>
<dbReference type="Pfam" id="PF21105">
    <property type="entry name" value="DyP_N"/>
    <property type="match status" value="1"/>
</dbReference>
<dbReference type="NCBIfam" id="TIGR01413">
    <property type="entry name" value="Dyp_perox_fam"/>
    <property type="match status" value="1"/>
</dbReference>
<dbReference type="Proteomes" id="UP001500416">
    <property type="component" value="Unassembled WGS sequence"/>
</dbReference>
<keyword evidence="2 11" id="KW-0575">Peroxidase</keyword>
<dbReference type="EMBL" id="BAAABU010000007">
    <property type="protein sequence ID" value="GAA0234078.1"/>
    <property type="molecule type" value="Genomic_DNA"/>
</dbReference>
<gene>
    <name evidence="11" type="ORF">GCM10010492_36140</name>
</gene>
<reference evidence="11 12" key="1">
    <citation type="journal article" date="2019" name="Int. J. Syst. Evol. Microbiol.">
        <title>The Global Catalogue of Microorganisms (GCM) 10K type strain sequencing project: providing services to taxonomists for standard genome sequencing and annotation.</title>
        <authorList>
            <consortium name="The Broad Institute Genomics Platform"/>
            <consortium name="The Broad Institute Genome Sequencing Center for Infectious Disease"/>
            <person name="Wu L."/>
            <person name="Ma J."/>
        </authorList>
    </citation>
    <scope>NUCLEOTIDE SEQUENCE [LARGE SCALE GENOMIC DNA]</scope>
    <source>
        <strain evidence="11 12">JCM 3380</strain>
    </source>
</reference>
<evidence type="ECO:0000256" key="1">
    <source>
        <dbReference type="ARBA" id="ARBA00001970"/>
    </source>
</evidence>
<dbReference type="InterPro" id="IPR049509">
    <property type="entry name" value="DyP_N"/>
</dbReference>
<evidence type="ECO:0000256" key="3">
    <source>
        <dbReference type="ARBA" id="ARBA00022617"/>
    </source>
</evidence>
<proteinExistence type="inferred from homology"/>
<evidence type="ECO:0000256" key="2">
    <source>
        <dbReference type="ARBA" id="ARBA00022559"/>
    </source>
</evidence>
<keyword evidence="12" id="KW-1185">Reference proteome</keyword>
<comment type="caution">
    <text evidence="11">The sequence shown here is derived from an EMBL/GenBank/DDBJ whole genome shotgun (WGS) entry which is preliminary data.</text>
</comment>
<name>A0ABN0TZF1_9PSEU</name>
<keyword evidence="7" id="KW-0408">Iron</keyword>
<dbReference type="SUPFAM" id="SSF54909">
    <property type="entry name" value="Dimeric alpha+beta barrel"/>
    <property type="match status" value="1"/>
</dbReference>
<sequence>MGTLDMSELLHLHAEQRGVRPPLRKSREIQGNVLAAFNKDHQQFRFLRFTDGKLGRTWLAAMIGYLSVTADVEDFNEAFSLGRAMFGGDPQTLKATWANLSLTAEGLVKLAVNPSAVTEDLRRRDPELWVGAEARADVTGDDPEEWLFGRSEQRIHAVVTVASDCTERLQAVDTVLDLLDDLLGVVKVHQELGETLPGPLKGREHFGFKDGISQPGIRDFHEEDPHRPGHRLGHAGALLVKPGEFVFGHDTERGDESDRTARWLHNGSLQVIRRLTQDVEGWREALRDHADALGTTPDEVGALLIGRHRDGRPLAAPADPALGLGPDRNDFDHADDPLGERTPCAAHIRKTNPRAFTYRTPAQRRILRRGIPFGPPHEQDPHAERGLLFVAHCTSIREQFEFQQRVWANNPEFAGGADGAPTGTDPVIGGTGGARFGGTDLAFPRFVRTTGALYALVPSMSTLRLLAAGRELPR</sequence>
<evidence type="ECO:0000256" key="8">
    <source>
        <dbReference type="ARBA" id="ARBA00025737"/>
    </source>
</evidence>
<comment type="similarity">
    <text evidence="8">Belongs to the DyP-type peroxidase family.</text>
</comment>
<comment type="cofactor">
    <cofactor evidence="1">
        <name>heme b</name>
        <dbReference type="ChEBI" id="CHEBI:60344"/>
    </cofactor>
</comment>
<evidence type="ECO:0000256" key="5">
    <source>
        <dbReference type="ARBA" id="ARBA00022729"/>
    </source>
</evidence>
<dbReference type="InterPro" id="IPR011008">
    <property type="entry name" value="Dimeric_a/b-barrel"/>
</dbReference>
<dbReference type="PANTHER" id="PTHR30521:SF4">
    <property type="entry name" value="DEFERROCHELATASE"/>
    <property type="match status" value="1"/>
</dbReference>
<evidence type="ECO:0000256" key="4">
    <source>
        <dbReference type="ARBA" id="ARBA00022723"/>
    </source>
</evidence>
<evidence type="ECO:0000256" key="6">
    <source>
        <dbReference type="ARBA" id="ARBA00023002"/>
    </source>
</evidence>
<dbReference type="PANTHER" id="PTHR30521">
    <property type="entry name" value="DEFERROCHELATASE/PEROXIDASE"/>
    <property type="match status" value="1"/>
</dbReference>
<feature type="domain" description="Dyp-type peroxidase C-terminal" evidence="9">
    <location>
        <begin position="261"/>
        <end position="407"/>
    </location>
</feature>
<organism evidence="11 12">
    <name type="scientific">Saccharothrix mutabilis subsp. mutabilis</name>
    <dbReference type="NCBI Taxonomy" id="66855"/>
    <lineage>
        <taxon>Bacteria</taxon>
        <taxon>Bacillati</taxon>
        <taxon>Actinomycetota</taxon>
        <taxon>Actinomycetes</taxon>
        <taxon>Pseudonocardiales</taxon>
        <taxon>Pseudonocardiaceae</taxon>
        <taxon>Saccharothrix</taxon>
    </lineage>
</organism>
<evidence type="ECO:0000256" key="7">
    <source>
        <dbReference type="ARBA" id="ARBA00023004"/>
    </source>
</evidence>
<evidence type="ECO:0000259" key="10">
    <source>
        <dbReference type="Pfam" id="PF21105"/>
    </source>
</evidence>
<keyword evidence="3" id="KW-0349">Heme</keyword>
<dbReference type="InterPro" id="IPR048328">
    <property type="entry name" value="Dyp_perox_C"/>
</dbReference>
<accession>A0ABN0TZF1</accession>
<dbReference type="Pfam" id="PF20628">
    <property type="entry name" value="Dyp_perox_C"/>
    <property type="match status" value="1"/>
</dbReference>
<dbReference type="InterPro" id="IPR006314">
    <property type="entry name" value="Dyp_peroxidase"/>
</dbReference>
<dbReference type="GO" id="GO:0004601">
    <property type="term" value="F:peroxidase activity"/>
    <property type="evidence" value="ECO:0007669"/>
    <property type="project" value="UniProtKB-KW"/>
</dbReference>
<keyword evidence="6" id="KW-0560">Oxidoreductase</keyword>
<keyword evidence="4" id="KW-0479">Metal-binding</keyword>
<evidence type="ECO:0000259" key="9">
    <source>
        <dbReference type="Pfam" id="PF20628"/>
    </source>
</evidence>
<feature type="domain" description="DyP dimeric alpha+beta barrel" evidence="10">
    <location>
        <begin position="28"/>
        <end position="171"/>
    </location>
</feature>